<feature type="DNA-binding region" description="OmpR/PhoB-type" evidence="2">
    <location>
        <begin position="133"/>
        <end position="231"/>
    </location>
</feature>
<evidence type="ECO:0000256" key="1">
    <source>
        <dbReference type="ARBA" id="ARBA00023125"/>
    </source>
</evidence>
<dbReference type="Proteomes" id="UP000078599">
    <property type="component" value="Unassembled WGS sequence"/>
</dbReference>
<dbReference type="eggNOG" id="COG0745">
    <property type="taxonomic scope" value="Bacteria"/>
</dbReference>
<dbReference type="CDD" id="cd00383">
    <property type="entry name" value="trans_reg_C"/>
    <property type="match status" value="1"/>
</dbReference>
<dbReference type="EMBL" id="CTRI01000002">
    <property type="protein sequence ID" value="CQR26539.1"/>
    <property type="molecule type" value="Genomic_DNA"/>
</dbReference>
<evidence type="ECO:0000259" key="3">
    <source>
        <dbReference type="PROSITE" id="PS51755"/>
    </source>
</evidence>
<keyword evidence="1 2" id="KW-0238">DNA-binding</keyword>
<evidence type="ECO:0000313" key="4">
    <source>
        <dbReference type="EMBL" id="CAZ87931.1"/>
    </source>
</evidence>
<keyword evidence="7" id="KW-1185">Reference proteome</keyword>
<name>D6CPK1_THIA3</name>
<reference evidence="5 7" key="4">
    <citation type="submission" date="2015-03" db="EMBL/GenBank/DDBJ databases">
        <authorList>
            <person name="Regsiter A."/>
            <person name="william w."/>
        </authorList>
    </citation>
    <scope>NUCLEOTIDE SEQUENCE [LARGE SCALE GENOMIC DNA]</scope>
    <source>
        <strain evidence="5 7">CB1</strain>
    </source>
</reference>
<dbReference type="SMART" id="SM00862">
    <property type="entry name" value="Trans_reg_C"/>
    <property type="match status" value="1"/>
</dbReference>
<evidence type="ECO:0000313" key="7">
    <source>
        <dbReference type="Proteomes" id="UP000078599"/>
    </source>
</evidence>
<accession>D6CPK1</accession>
<dbReference type="InterPro" id="IPR001867">
    <property type="entry name" value="OmpR/PhoB-type_DNA-bd"/>
</dbReference>
<dbReference type="GO" id="GO:0006355">
    <property type="term" value="P:regulation of DNA-templated transcription"/>
    <property type="evidence" value="ECO:0007669"/>
    <property type="project" value="InterPro"/>
</dbReference>
<reference evidence="6" key="2">
    <citation type="journal article" date="2010" name="PLoS Genet.">
        <title>Structure, function, and evolution of the Thiomonas spp. genome.</title>
        <authorList>
            <person name="Arsene-Ploetze F."/>
            <person name="Koechler S."/>
            <person name="Marchal M."/>
            <person name="Coppee J.Y."/>
            <person name="Chandler M."/>
            <person name="Bonnefoy V."/>
            <person name="Brochier-Armanet C."/>
            <person name="Barakat M."/>
            <person name="Barbe V."/>
            <person name="Battaglia-Brunet F."/>
            <person name="Bruneel O."/>
            <person name="Bryan C.G."/>
            <person name="Cleiss-Arnold J."/>
            <person name="Cruveiller S."/>
            <person name="Erhardt M."/>
            <person name="Heinrich-Salmeron A."/>
            <person name="Hommais F."/>
            <person name="Joulian C."/>
            <person name="Krin E."/>
            <person name="Lieutaud A."/>
            <person name="Lievremont D."/>
            <person name="Michel C."/>
            <person name="Muller D."/>
            <person name="Ortet P."/>
            <person name="Proux C."/>
            <person name="Siguier P."/>
            <person name="Roche D."/>
            <person name="Rouy Z."/>
            <person name="Salvignol G."/>
            <person name="Slyemi D."/>
            <person name="Talla E."/>
            <person name="Weiss S."/>
            <person name="Weissenbach J."/>
            <person name="Medigue C."/>
            <person name="Bertin P.N."/>
        </authorList>
    </citation>
    <scope>NUCLEOTIDE SEQUENCE [LARGE SCALE GENOMIC DNA]</scope>
    <source>
        <strain evidence="6">DSM 22701 / CIP 110005 / 3As</strain>
    </source>
</reference>
<organism evidence="4 6">
    <name type="scientific">Thiomonas arsenitoxydans (strain DSM 22701 / CIP 110005 / 3As)</name>
    <dbReference type="NCBI Taxonomy" id="426114"/>
    <lineage>
        <taxon>Bacteria</taxon>
        <taxon>Pseudomonadati</taxon>
        <taxon>Pseudomonadota</taxon>
        <taxon>Betaproteobacteria</taxon>
        <taxon>Burkholderiales</taxon>
        <taxon>Thiomonas</taxon>
    </lineage>
</organism>
<evidence type="ECO:0000256" key="2">
    <source>
        <dbReference type="PROSITE-ProRule" id="PRU01091"/>
    </source>
</evidence>
<evidence type="ECO:0000313" key="5">
    <source>
        <dbReference type="EMBL" id="CQR26539.1"/>
    </source>
</evidence>
<proteinExistence type="predicted"/>
<feature type="domain" description="OmpR/PhoB-type" evidence="3">
    <location>
        <begin position="133"/>
        <end position="231"/>
    </location>
</feature>
<dbReference type="HOGENOM" id="CLU_1174994_0_0_4"/>
<protein>
    <submittedName>
        <fullName evidence="4">Transcriptional regulatory protein</fullName>
    </submittedName>
</protein>
<evidence type="ECO:0000313" key="6">
    <source>
        <dbReference type="Proteomes" id="UP000002372"/>
    </source>
</evidence>
<dbReference type="PROSITE" id="PS51755">
    <property type="entry name" value="OMPR_PHOB"/>
    <property type="match status" value="1"/>
</dbReference>
<dbReference type="GO" id="GO:0000160">
    <property type="term" value="P:phosphorelay signal transduction system"/>
    <property type="evidence" value="ECO:0007669"/>
    <property type="project" value="InterPro"/>
</dbReference>
<reference key="1">
    <citation type="submission" date="2009-07" db="EMBL/GenBank/DDBJ databases">
        <authorList>
            <person name="Genoscope - CEA"/>
        </authorList>
    </citation>
    <scope>NUCLEOTIDE SEQUENCE</scope>
    <source>
        <strain>3As</strain>
    </source>
</reference>
<dbReference type="EMBL" id="FP475956">
    <property type="protein sequence ID" value="CAZ87931.1"/>
    <property type="molecule type" value="Genomic_DNA"/>
</dbReference>
<reference evidence="4" key="3">
    <citation type="submission" date="2010-07" db="EMBL/GenBank/DDBJ databases">
        <authorList>
            <person name="Genoscope - CEA"/>
        </authorList>
    </citation>
    <scope>NUCLEOTIDE SEQUENCE</scope>
    <source>
        <strain evidence="4">3As</strain>
    </source>
</reference>
<dbReference type="InterPro" id="IPR036388">
    <property type="entry name" value="WH-like_DNA-bd_sf"/>
</dbReference>
<dbReference type="KEGG" id="thi:THI_1239"/>
<dbReference type="Proteomes" id="UP000002372">
    <property type="component" value="Chromosome"/>
</dbReference>
<gene>
    <name evidence="4" type="ordered locus">THI_1239</name>
    <name evidence="5" type="ORF">THICB1_100060</name>
</gene>
<dbReference type="AlphaFoldDB" id="D6CPK1"/>
<sequence>MALISGPPAQIVPIKHSVLSLQFASAPTPCQDRNSQPVDADEALRRLKVGDAWAVLAVSGEDVHELTNWLMRLRHPLGGQTSRVIAFLPDCASPGAMAALNAGADALLPIDSPPQLIRAQLARLRERLAPQTGDRVQLEPLLELDGQTRTLRIQDHCLSLPSQQFLLLWALGARPGDILSPQELRLAMDIPARAHADTVHTAVARLRRHLRPHDLHQRVQTVHGAGYRWATEKSMQ</sequence>
<dbReference type="Gene3D" id="1.10.10.10">
    <property type="entry name" value="Winged helix-like DNA-binding domain superfamily/Winged helix DNA-binding domain"/>
    <property type="match status" value="1"/>
</dbReference>
<dbReference type="SUPFAM" id="SSF46894">
    <property type="entry name" value="C-terminal effector domain of the bipartite response regulators"/>
    <property type="match status" value="1"/>
</dbReference>
<dbReference type="InterPro" id="IPR016032">
    <property type="entry name" value="Sig_transdc_resp-reg_C-effctor"/>
</dbReference>
<dbReference type="GO" id="GO:0003677">
    <property type="term" value="F:DNA binding"/>
    <property type="evidence" value="ECO:0007669"/>
    <property type="project" value="UniProtKB-UniRule"/>
</dbReference>
<dbReference type="Pfam" id="PF00486">
    <property type="entry name" value="Trans_reg_C"/>
    <property type="match status" value="1"/>
</dbReference>